<feature type="region of interest" description="Disordered" evidence="1">
    <location>
        <begin position="65"/>
        <end position="109"/>
    </location>
</feature>
<dbReference type="EMBL" id="CP000159">
    <property type="protein sequence ID" value="ABC46313.1"/>
    <property type="molecule type" value="Genomic_DNA"/>
</dbReference>
<keyword evidence="2" id="KW-0472">Membrane</keyword>
<dbReference type="OrthoDB" id="1495756at2"/>
<evidence type="ECO:0000256" key="1">
    <source>
        <dbReference type="SAM" id="MobiDB-lite"/>
    </source>
</evidence>
<dbReference type="AlphaFoldDB" id="Q2S2M3"/>
<sequence length="109" mass="12530">MPPSVYERLFSTLMTDDPSDSASSSRSWRRWVAAGLFLVFFVVVMREVVNPYRGQRFEKIPHGDHVHYVPRDRNPDVSVSRFPTQKPDADERITPDGQVVSRKEGDRAP</sequence>
<evidence type="ECO:0000256" key="2">
    <source>
        <dbReference type="SAM" id="Phobius"/>
    </source>
</evidence>
<proteinExistence type="predicted"/>
<feature type="compositionally biased region" description="Basic and acidic residues" evidence="1">
    <location>
        <begin position="65"/>
        <end position="75"/>
    </location>
</feature>
<keyword evidence="4" id="KW-1185">Reference proteome</keyword>
<dbReference type="Proteomes" id="UP000008674">
    <property type="component" value="Chromosome"/>
</dbReference>
<protein>
    <submittedName>
        <fullName evidence="3">Uncharacterized protein</fullName>
    </submittedName>
</protein>
<feature type="transmembrane region" description="Helical" evidence="2">
    <location>
        <begin position="31"/>
        <end position="49"/>
    </location>
</feature>
<organism evidence="3 4">
    <name type="scientific">Salinibacter ruber (strain DSM 13855 / M31)</name>
    <dbReference type="NCBI Taxonomy" id="309807"/>
    <lineage>
        <taxon>Bacteria</taxon>
        <taxon>Pseudomonadati</taxon>
        <taxon>Rhodothermota</taxon>
        <taxon>Rhodothermia</taxon>
        <taxon>Rhodothermales</taxon>
        <taxon>Salinibacteraceae</taxon>
        <taxon>Salinibacter</taxon>
    </lineage>
</organism>
<dbReference type="KEGG" id="sru:SRU_1434"/>
<evidence type="ECO:0000313" key="4">
    <source>
        <dbReference type="Proteomes" id="UP000008674"/>
    </source>
</evidence>
<accession>Q2S2M3</accession>
<dbReference type="HOGENOM" id="CLU_2358094_0_0_10"/>
<evidence type="ECO:0000313" key="3">
    <source>
        <dbReference type="EMBL" id="ABC46313.1"/>
    </source>
</evidence>
<dbReference type="EnsemblBacteria" id="ABC46313">
    <property type="protein sequence ID" value="ABC46313"/>
    <property type="gene ID" value="SRU_1434"/>
</dbReference>
<gene>
    <name evidence="3" type="ordered locus">SRU_1434</name>
</gene>
<keyword evidence="2" id="KW-0812">Transmembrane</keyword>
<dbReference type="eggNOG" id="ENOG5032J9H">
    <property type="taxonomic scope" value="Bacteria"/>
</dbReference>
<reference evidence="3 4" key="1">
    <citation type="journal article" date="2005" name="Proc. Natl. Acad. Sci. U.S.A.">
        <title>The genome of Salinibacter ruber: convergence and gene exchange among hyperhalophilic bacteria and archaea.</title>
        <authorList>
            <person name="Mongodin E.F."/>
            <person name="Nelson K.E."/>
            <person name="Daugherty S."/>
            <person name="Deboy R.T."/>
            <person name="Wister J."/>
            <person name="Khouri H."/>
            <person name="Weidman J."/>
            <person name="Walsh D.A."/>
            <person name="Papke R.T."/>
            <person name="Sanchez Perez G."/>
            <person name="Sharma A.K."/>
            <person name="Nesbo C.L."/>
            <person name="MacLeod D."/>
            <person name="Bapteste E."/>
            <person name="Doolittle W.F."/>
            <person name="Charlebois R.L."/>
            <person name="Legault B."/>
            <person name="Rodriguez-Valera F."/>
        </authorList>
    </citation>
    <scope>NUCLEOTIDE SEQUENCE [LARGE SCALE GENOMIC DNA]</scope>
    <source>
        <strain evidence="4">DSM 13855 / CECT 5946 / M31</strain>
    </source>
</reference>
<keyword evidence="2" id="KW-1133">Transmembrane helix</keyword>
<dbReference type="STRING" id="309807.SRU_1434"/>
<name>Q2S2M3_SALRD</name>